<dbReference type="EMBL" id="FODO01000003">
    <property type="protein sequence ID" value="SEO01855.1"/>
    <property type="molecule type" value="Genomic_DNA"/>
</dbReference>
<dbReference type="Gene3D" id="2.170.150.20">
    <property type="entry name" value="Peptide methionine sulfoxide reductase"/>
    <property type="match status" value="1"/>
</dbReference>
<dbReference type="Proteomes" id="UP000198814">
    <property type="component" value="Unassembled WGS sequence"/>
</dbReference>
<reference evidence="6" key="1">
    <citation type="submission" date="2016-10" db="EMBL/GenBank/DDBJ databases">
        <authorList>
            <person name="Varghese N."/>
            <person name="Submissions S."/>
        </authorList>
    </citation>
    <scope>NUCLEOTIDE SEQUENCE [LARGE SCALE GENOMIC DNA]</scope>
    <source>
        <strain evidence="6">Nm76</strain>
    </source>
</reference>
<feature type="domain" description="MsrB" evidence="4">
    <location>
        <begin position="43"/>
        <end position="164"/>
    </location>
</feature>
<dbReference type="PANTHER" id="PTHR10173">
    <property type="entry name" value="METHIONINE SULFOXIDE REDUCTASE"/>
    <property type="match status" value="1"/>
</dbReference>
<gene>
    <name evidence="5" type="ORF">SAMN05216333_103114</name>
</gene>
<evidence type="ECO:0000256" key="3">
    <source>
        <dbReference type="ARBA" id="ARBA00048488"/>
    </source>
</evidence>
<keyword evidence="6" id="KW-1185">Reference proteome</keyword>
<evidence type="ECO:0000256" key="2">
    <source>
        <dbReference type="ARBA" id="ARBA00023002"/>
    </source>
</evidence>
<accession>A0A1H8L9N9</accession>
<proteinExistence type="predicted"/>
<dbReference type="NCBIfam" id="TIGR00357">
    <property type="entry name" value="peptide-methionine (R)-S-oxide reductase MsrB"/>
    <property type="match status" value="1"/>
</dbReference>
<dbReference type="AlphaFoldDB" id="A0A1H8L9N9"/>
<dbReference type="PROSITE" id="PS51790">
    <property type="entry name" value="MSRB"/>
    <property type="match status" value="1"/>
</dbReference>
<name>A0A1H8L9N9_9PROT</name>
<organism evidence="5 6">
    <name type="scientific">Nitrosomonas oligotropha</name>
    <dbReference type="NCBI Taxonomy" id="42354"/>
    <lineage>
        <taxon>Bacteria</taxon>
        <taxon>Pseudomonadati</taxon>
        <taxon>Pseudomonadota</taxon>
        <taxon>Betaproteobacteria</taxon>
        <taxon>Nitrosomonadales</taxon>
        <taxon>Nitrosomonadaceae</taxon>
        <taxon>Nitrosomonas</taxon>
    </lineage>
</organism>
<evidence type="ECO:0000256" key="1">
    <source>
        <dbReference type="ARBA" id="ARBA00012499"/>
    </source>
</evidence>
<comment type="catalytic activity">
    <reaction evidence="3">
        <text>L-methionyl-[protein] + [thioredoxin]-disulfide + H2O = L-methionyl-(R)-S-oxide-[protein] + [thioredoxin]-dithiol</text>
        <dbReference type="Rhea" id="RHEA:24164"/>
        <dbReference type="Rhea" id="RHEA-COMP:10698"/>
        <dbReference type="Rhea" id="RHEA-COMP:10700"/>
        <dbReference type="Rhea" id="RHEA-COMP:12313"/>
        <dbReference type="Rhea" id="RHEA-COMP:12314"/>
        <dbReference type="ChEBI" id="CHEBI:15377"/>
        <dbReference type="ChEBI" id="CHEBI:16044"/>
        <dbReference type="ChEBI" id="CHEBI:29950"/>
        <dbReference type="ChEBI" id="CHEBI:45764"/>
        <dbReference type="ChEBI" id="CHEBI:50058"/>
        <dbReference type="EC" id="1.8.4.12"/>
    </reaction>
</comment>
<sequence>MNRRIFLQRMSLLAVLPAVSLMWPLRLAATGINPAIVPLNKPHEAWHGLVAPDAYRILFEEQTEEPGSSELNDEERDGTFICAACYLPLFESRNKYESGSGWPSFTQPIAGHVGTKPDYQLIFLRTEYHCARCGGHQGHVFKDGPSPRGERWCNNGLALKFVLRTESLPALRN</sequence>
<protein>
    <recommendedName>
        <fullName evidence="1">peptide-methionine (R)-S-oxide reductase</fullName>
        <ecNumber evidence="1">1.8.4.12</ecNumber>
    </recommendedName>
</protein>
<dbReference type="RefSeq" id="WP_090315561.1">
    <property type="nucleotide sequence ID" value="NZ_FNOE01000002.1"/>
</dbReference>
<dbReference type="GO" id="GO:0033743">
    <property type="term" value="F:peptide-methionine (R)-S-oxide reductase activity"/>
    <property type="evidence" value="ECO:0007669"/>
    <property type="project" value="UniProtKB-EC"/>
</dbReference>
<dbReference type="PANTHER" id="PTHR10173:SF57">
    <property type="entry name" value="PEPTIDE-METHIONINE (R)-S-OXIDE REDUCTASE"/>
    <property type="match status" value="1"/>
</dbReference>
<dbReference type="InterPro" id="IPR028427">
    <property type="entry name" value="Met_Sox_Rdtase_MsrB"/>
</dbReference>
<dbReference type="InterPro" id="IPR011057">
    <property type="entry name" value="Mss4-like_sf"/>
</dbReference>
<evidence type="ECO:0000313" key="5">
    <source>
        <dbReference type="EMBL" id="SEO01855.1"/>
    </source>
</evidence>
<dbReference type="GO" id="GO:0005737">
    <property type="term" value="C:cytoplasm"/>
    <property type="evidence" value="ECO:0007669"/>
    <property type="project" value="TreeGrafter"/>
</dbReference>
<dbReference type="Pfam" id="PF01641">
    <property type="entry name" value="SelR"/>
    <property type="match status" value="1"/>
</dbReference>
<dbReference type="EC" id="1.8.4.12" evidence="1"/>
<dbReference type="GO" id="GO:0030091">
    <property type="term" value="P:protein repair"/>
    <property type="evidence" value="ECO:0007669"/>
    <property type="project" value="InterPro"/>
</dbReference>
<dbReference type="GO" id="GO:0006979">
    <property type="term" value="P:response to oxidative stress"/>
    <property type="evidence" value="ECO:0007669"/>
    <property type="project" value="InterPro"/>
</dbReference>
<dbReference type="OrthoDB" id="4174719at2"/>
<dbReference type="SUPFAM" id="SSF51316">
    <property type="entry name" value="Mss4-like"/>
    <property type="match status" value="1"/>
</dbReference>
<dbReference type="STRING" id="42354.SAMN05216333_103114"/>
<dbReference type="InterPro" id="IPR002579">
    <property type="entry name" value="Met_Sox_Rdtase_MsrB_dom"/>
</dbReference>
<evidence type="ECO:0000313" key="6">
    <source>
        <dbReference type="Proteomes" id="UP000198814"/>
    </source>
</evidence>
<keyword evidence="2" id="KW-0560">Oxidoreductase</keyword>
<evidence type="ECO:0000259" key="4">
    <source>
        <dbReference type="PROSITE" id="PS51790"/>
    </source>
</evidence>